<dbReference type="Gene3D" id="1.25.40.10">
    <property type="entry name" value="Tetratricopeptide repeat domain"/>
    <property type="match status" value="3"/>
</dbReference>
<dbReference type="InterPro" id="IPR011990">
    <property type="entry name" value="TPR-like_helical_dom_sf"/>
</dbReference>
<proteinExistence type="predicted"/>
<dbReference type="PANTHER" id="PTHR47926">
    <property type="entry name" value="PENTATRICOPEPTIDE REPEAT-CONTAINING PROTEIN"/>
    <property type="match status" value="1"/>
</dbReference>
<gene>
    <name evidence="3" type="ORF">Sjap_016769</name>
</gene>
<feature type="repeat" description="PPR" evidence="2">
    <location>
        <begin position="359"/>
        <end position="393"/>
    </location>
</feature>
<dbReference type="InterPro" id="IPR002885">
    <property type="entry name" value="PPR_rpt"/>
</dbReference>
<dbReference type="EMBL" id="JBBNAE010000007">
    <property type="protein sequence ID" value="KAK9108709.1"/>
    <property type="molecule type" value="Genomic_DNA"/>
</dbReference>
<dbReference type="NCBIfam" id="TIGR00756">
    <property type="entry name" value="PPR"/>
    <property type="match status" value="5"/>
</dbReference>
<dbReference type="PROSITE" id="PS51375">
    <property type="entry name" value="PPR"/>
    <property type="match status" value="4"/>
</dbReference>
<evidence type="ECO:0000256" key="1">
    <source>
        <dbReference type="ARBA" id="ARBA00022737"/>
    </source>
</evidence>
<dbReference type="Proteomes" id="UP001417504">
    <property type="component" value="Unassembled WGS sequence"/>
</dbReference>
<dbReference type="GO" id="GO:0009451">
    <property type="term" value="P:RNA modification"/>
    <property type="evidence" value="ECO:0007669"/>
    <property type="project" value="InterPro"/>
</dbReference>
<organism evidence="3 4">
    <name type="scientific">Stephania japonica</name>
    <dbReference type="NCBI Taxonomy" id="461633"/>
    <lineage>
        <taxon>Eukaryota</taxon>
        <taxon>Viridiplantae</taxon>
        <taxon>Streptophyta</taxon>
        <taxon>Embryophyta</taxon>
        <taxon>Tracheophyta</taxon>
        <taxon>Spermatophyta</taxon>
        <taxon>Magnoliopsida</taxon>
        <taxon>Ranunculales</taxon>
        <taxon>Menispermaceae</taxon>
        <taxon>Menispermoideae</taxon>
        <taxon>Cissampelideae</taxon>
        <taxon>Stephania</taxon>
    </lineage>
</organism>
<accession>A0AAP0I4W5</accession>
<evidence type="ECO:0000256" key="2">
    <source>
        <dbReference type="PROSITE-ProRule" id="PRU00708"/>
    </source>
</evidence>
<keyword evidence="1" id="KW-0677">Repeat</keyword>
<evidence type="ECO:0008006" key="5">
    <source>
        <dbReference type="Google" id="ProtNLM"/>
    </source>
</evidence>
<evidence type="ECO:0000313" key="3">
    <source>
        <dbReference type="EMBL" id="KAK9108709.1"/>
    </source>
</evidence>
<dbReference type="FunFam" id="1.25.40.10:FF:000442">
    <property type="entry name" value="Pentatricopeptide repeat-containing protein At3g49710"/>
    <property type="match status" value="1"/>
</dbReference>
<protein>
    <recommendedName>
        <fullName evidence="5">Pentatricopeptide repeat-containing protein</fullName>
    </recommendedName>
</protein>
<dbReference type="AlphaFoldDB" id="A0AAP0I4W5"/>
<sequence>MYSLSSINRIVAGIRPKKKSKTRPCLVQSVLALCSQKKLKQAVESLGLLSRQGLRLDSRTLAFLLKQCATSKSLREGKWVHLHLKLTARKRPTTYLSNHLINMYSKCGRDVEARQLFDRMPAKNVFSWNNMLAVHVKVGMLKHAKRLFDEMPERDVVSWNTMVIGYARNGRFDEALSFYAQLRGSSIGFNQFTFAGVLIMCVKLKDFGLTRQVHGQVLVAGFMQNVVLSSSIVDAYARCFVLCDAQKLFDEMSVRDVLAWTTLVSGLCAERSGGEALVLFREMTMNGIEPNQYTFSSSLCACAGIALLLHGKQIHARLIRTRFKPNTIVVSSLIDVYSKCGRLDIGRQVFDLLGRKKQDVMVWNTMISALAQHGLGEEALEFLDNMVREGVKPDGITLVVILHACCHSGLVEAGINIFKSMIRDHHVVANQEHYACLVDLLGRYGGQFNNVKVLLKAMPFEPESRVWNACLELA</sequence>
<evidence type="ECO:0000313" key="4">
    <source>
        <dbReference type="Proteomes" id="UP001417504"/>
    </source>
</evidence>
<name>A0AAP0I4W5_9MAGN</name>
<dbReference type="FunFam" id="1.25.40.10:FF:000158">
    <property type="entry name" value="pentatricopeptide repeat-containing protein At2g33680"/>
    <property type="match status" value="1"/>
</dbReference>
<dbReference type="Pfam" id="PF13041">
    <property type="entry name" value="PPR_2"/>
    <property type="match status" value="3"/>
</dbReference>
<keyword evidence="4" id="KW-1185">Reference proteome</keyword>
<feature type="repeat" description="PPR" evidence="2">
    <location>
        <begin position="124"/>
        <end position="154"/>
    </location>
</feature>
<comment type="caution">
    <text evidence="3">The sequence shown here is derived from an EMBL/GenBank/DDBJ whole genome shotgun (WGS) entry which is preliminary data.</text>
</comment>
<dbReference type="GO" id="GO:0099402">
    <property type="term" value="P:plant organ development"/>
    <property type="evidence" value="ECO:0007669"/>
    <property type="project" value="UniProtKB-ARBA"/>
</dbReference>
<feature type="repeat" description="PPR" evidence="2">
    <location>
        <begin position="155"/>
        <end position="189"/>
    </location>
</feature>
<reference evidence="3 4" key="1">
    <citation type="submission" date="2024-01" db="EMBL/GenBank/DDBJ databases">
        <title>Genome assemblies of Stephania.</title>
        <authorList>
            <person name="Yang L."/>
        </authorList>
    </citation>
    <scope>NUCLEOTIDE SEQUENCE [LARGE SCALE GENOMIC DNA]</scope>
    <source>
        <strain evidence="3">QJT</strain>
        <tissue evidence="3">Leaf</tissue>
    </source>
</reference>
<feature type="repeat" description="PPR" evidence="2">
    <location>
        <begin position="256"/>
        <end position="290"/>
    </location>
</feature>
<dbReference type="PANTHER" id="PTHR47926:SF465">
    <property type="entry name" value="PENTATRICOPEPTIDE REPEAT (PPR-LIKE) SUPERFAMILY PROTEIN"/>
    <property type="match status" value="1"/>
</dbReference>
<dbReference type="InterPro" id="IPR046960">
    <property type="entry name" value="PPR_At4g14850-like_plant"/>
</dbReference>
<dbReference type="GO" id="GO:0003723">
    <property type="term" value="F:RNA binding"/>
    <property type="evidence" value="ECO:0007669"/>
    <property type="project" value="InterPro"/>
</dbReference>
<dbReference type="Pfam" id="PF01535">
    <property type="entry name" value="PPR"/>
    <property type="match status" value="2"/>
</dbReference>